<dbReference type="EMBL" id="WHWC01000002">
    <property type="protein sequence ID" value="KAG8387446.1"/>
    <property type="molecule type" value="Genomic_DNA"/>
</dbReference>
<name>A0AAV6XWW9_9LAMI</name>
<dbReference type="PROSITE" id="PS51767">
    <property type="entry name" value="PEPTIDASE_A1"/>
    <property type="match status" value="1"/>
</dbReference>
<keyword evidence="3" id="KW-0064">Aspartyl protease</keyword>
<keyword evidence="8" id="KW-1185">Reference proteome</keyword>
<feature type="domain" description="Peptidase A1" evidence="6">
    <location>
        <begin position="1"/>
        <end position="264"/>
    </location>
</feature>
<dbReference type="FunFam" id="2.40.70.10:FF:000034">
    <property type="entry name" value="Aspartyl protease family protein"/>
    <property type="match status" value="1"/>
</dbReference>
<dbReference type="PANTHER" id="PTHR47967:SF36">
    <property type="entry name" value="PEPTIDASE A1 DOMAIN-CONTAINING PROTEIN"/>
    <property type="match status" value="1"/>
</dbReference>
<keyword evidence="2" id="KW-0645">Protease</keyword>
<gene>
    <name evidence="7" type="ORF">BUALT_Bualt02G0022200</name>
</gene>
<dbReference type="CDD" id="cd05476">
    <property type="entry name" value="pepsin_A_like_plant"/>
    <property type="match status" value="1"/>
</dbReference>
<dbReference type="InterPro" id="IPR034161">
    <property type="entry name" value="Pepsin-like_plant"/>
</dbReference>
<reference evidence="7" key="1">
    <citation type="submission" date="2019-10" db="EMBL/GenBank/DDBJ databases">
        <authorList>
            <person name="Zhang R."/>
            <person name="Pan Y."/>
            <person name="Wang J."/>
            <person name="Ma R."/>
            <person name="Yu S."/>
        </authorList>
    </citation>
    <scope>NUCLEOTIDE SEQUENCE</scope>
    <source>
        <strain evidence="7">LA-IB0</strain>
        <tissue evidence="7">Leaf</tissue>
    </source>
</reference>
<evidence type="ECO:0000256" key="2">
    <source>
        <dbReference type="ARBA" id="ARBA00022670"/>
    </source>
</evidence>
<dbReference type="InterPro" id="IPR032799">
    <property type="entry name" value="TAXi_C"/>
</dbReference>
<dbReference type="GO" id="GO:0004190">
    <property type="term" value="F:aspartic-type endopeptidase activity"/>
    <property type="evidence" value="ECO:0007669"/>
    <property type="project" value="UniProtKB-KW"/>
</dbReference>
<dbReference type="Pfam" id="PF14543">
    <property type="entry name" value="TAXi_N"/>
    <property type="match status" value="1"/>
</dbReference>
<protein>
    <recommendedName>
        <fullName evidence="6">Peptidase A1 domain-containing protein</fullName>
    </recommendedName>
</protein>
<dbReference type="Pfam" id="PF14541">
    <property type="entry name" value="TAXi_C"/>
    <property type="match status" value="1"/>
</dbReference>
<dbReference type="Gene3D" id="2.40.70.10">
    <property type="entry name" value="Acid Proteases"/>
    <property type="match status" value="2"/>
</dbReference>
<keyword evidence="5" id="KW-0325">Glycoprotein</keyword>
<comment type="similarity">
    <text evidence="1">Belongs to the peptidase A1 family.</text>
</comment>
<dbReference type="InterPro" id="IPR021109">
    <property type="entry name" value="Peptidase_aspartic_dom_sf"/>
</dbReference>
<dbReference type="AlphaFoldDB" id="A0AAV6XWW9"/>
<evidence type="ECO:0000256" key="1">
    <source>
        <dbReference type="ARBA" id="ARBA00007447"/>
    </source>
</evidence>
<dbReference type="InterPro" id="IPR033121">
    <property type="entry name" value="PEPTIDASE_A1"/>
</dbReference>
<dbReference type="SUPFAM" id="SSF50630">
    <property type="entry name" value="Acid proteases"/>
    <property type="match status" value="1"/>
</dbReference>
<accession>A0AAV6XWW9</accession>
<dbReference type="InterPro" id="IPR051708">
    <property type="entry name" value="Plant_Aspart_Prot_A1"/>
</dbReference>
<sequence length="269" mass="29987">MVETLNFPHKKVQNFLVGCSIFSSNQPAGVAGFGRGISSLPSQLGLKKFSYCMVSHKFDNTPKNSFLLMDSESASDKKTENLSYTPLLKSPARPALSDYYYVGLRKITVGGKKVKVSYKQLSPESEGNGGTIVDSGSTFTYMNREVFDLIADAFSEQVKEYERAKSVESLTGLRPCFDVSGRGDFEMPEMKLHFKGGAEMAIPLENYFFAVRDDKKLVVCLTVVTDNTLFGPELVSGPSIILGNFFMQNFHIEYDLRNERFGFGRRNCS</sequence>
<comment type="caution">
    <text evidence="7">The sequence shown here is derived from an EMBL/GenBank/DDBJ whole genome shotgun (WGS) entry which is preliminary data.</text>
</comment>
<dbReference type="PANTHER" id="PTHR47967">
    <property type="entry name" value="OS07G0603500 PROTEIN-RELATED"/>
    <property type="match status" value="1"/>
</dbReference>
<evidence type="ECO:0000256" key="4">
    <source>
        <dbReference type="ARBA" id="ARBA00022801"/>
    </source>
</evidence>
<dbReference type="GO" id="GO:0006508">
    <property type="term" value="P:proteolysis"/>
    <property type="evidence" value="ECO:0007669"/>
    <property type="project" value="UniProtKB-KW"/>
</dbReference>
<evidence type="ECO:0000259" key="6">
    <source>
        <dbReference type="PROSITE" id="PS51767"/>
    </source>
</evidence>
<organism evidence="7 8">
    <name type="scientific">Buddleja alternifolia</name>
    <dbReference type="NCBI Taxonomy" id="168488"/>
    <lineage>
        <taxon>Eukaryota</taxon>
        <taxon>Viridiplantae</taxon>
        <taxon>Streptophyta</taxon>
        <taxon>Embryophyta</taxon>
        <taxon>Tracheophyta</taxon>
        <taxon>Spermatophyta</taxon>
        <taxon>Magnoliopsida</taxon>
        <taxon>eudicotyledons</taxon>
        <taxon>Gunneridae</taxon>
        <taxon>Pentapetalae</taxon>
        <taxon>asterids</taxon>
        <taxon>lamiids</taxon>
        <taxon>Lamiales</taxon>
        <taxon>Scrophulariaceae</taxon>
        <taxon>Buddlejeae</taxon>
        <taxon>Buddleja</taxon>
    </lineage>
</organism>
<proteinExistence type="inferred from homology"/>
<evidence type="ECO:0000313" key="8">
    <source>
        <dbReference type="Proteomes" id="UP000826271"/>
    </source>
</evidence>
<evidence type="ECO:0000313" key="7">
    <source>
        <dbReference type="EMBL" id="KAG8387446.1"/>
    </source>
</evidence>
<keyword evidence="4" id="KW-0378">Hydrolase</keyword>
<evidence type="ECO:0000256" key="5">
    <source>
        <dbReference type="ARBA" id="ARBA00023180"/>
    </source>
</evidence>
<dbReference type="Proteomes" id="UP000826271">
    <property type="component" value="Unassembled WGS sequence"/>
</dbReference>
<evidence type="ECO:0000256" key="3">
    <source>
        <dbReference type="ARBA" id="ARBA00022750"/>
    </source>
</evidence>
<dbReference type="GO" id="GO:0005576">
    <property type="term" value="C:extracellular region"/>
    <property type="evidence" value="ECO:0007669"/>
    <property type="project" value="TreeGrafter"/>
</dbReference>
<dbReference type="InterPro" id="IPR032861">
    <property type="entry name" value="TAXi_N"/>
</dbReference>